<proteinExistence type="predicted"/>
<dbReference type="HOGENOM" id="CLU_022791_0_0_1"/>
<dbReference type="Proteomes" id="UP000005447">
    <property type="component" value="Unassembled WGS sequence"/>
</dbReference>
<feature type="region of interest" description="Disordered" evidence="2">
    <location>
        <begin position="531"/>
        <end position="594"/>
    </location>
</feature>
<feature type="compositionally biased region" description="Polar residues" evidence="2">
    <location>
        <begin position="582"/>
        <end position="594"/>
    </location>
</feature>
<dbReference type="Bgee" id="ENSCPOG00000001391">
    <property type="expression patterns" value="Expressed in testis and 11 other cell types or tissues"/>
</dbReference>
<dbReference type="EMBL" id="AAKN02053628">
    <property type="status" value="NOT_ANNOTATED_CDS"/>
    <property type="molecule type" value="Genomic_DNA"/>
</dbReference>
<dbReference type="FunCoup" id="H0UW35">
    <property type="interactions" value="24"/>
</dbReference>
<feature type="coiled-coil region" evidence="1">
    <location>
        <begin position="82"/>
        <end position="162"/>
    </location>
</feature>
<dbReference type="EMBL" id="AAKN02053627">
    <property type="status" value="NOT_ANNOTATED_CDS"/>
    <property type="molecule type" value="Genomic_DNA"/>
</dbReference>
<dbReference type="InParanoid" id="H0UW35"/>
<dbReference type="Pfam" id="PF15742">
    <property type="entry name" value="DUF4686"/>
    <property type="match status" value="1"/>
</dbReference>
<feature type="coiled-coil region" evidence="1">
    <location>
        <begin position="226"/>
        <end position="364"/>
    </location>
</feature>
<reference evidence="4" key="1">
    <citation type="journal article" date="2011" name="Nature">
        <title>A high-resolution map of human evolutionary constraint using 29 mammals.</title>
        <authorList>
            <person name="Lindblad-Toh K."/>
            <person name="Garber M."/>
            <person name="Zuk O."/>
            <person name="Lin M.F."/>
            <person name="Parker B.J."/>
            <person name="Washietl S."/>
            <person name="Kheradpour P."/>
            <person name="Ernst J."/>
            <person name="Jordan G."/>
            <person name="Mauceli E."/>
            <person name="Ward L.D."/>
            <person name="Lowe C.B."/>
            <person name="Holloway A.K."/>
            <person name="Clamp M."/>
            <person name="Gnerre S."/>
            <person name="Alfoldi J."/>
            <person name="Beal K."/>
            <person name="Chang J."/>
            <person name="Clawson H."/>
            <person name="Cuff J."/>
            <person name="Di Palma F."/>
            <person name="Fitzgerald S."/>
            <person name="Flicek P."/>
            <person name="Guttman M."/>
            <person name="Hubisz M.J."/>
            <person name="Jaffe D.B."/>
            <person name="Jungreis I."/>
            <person name="Kent W.J."/>
            <person name="Kostka D."/>
            <person name="Lara M."/>
            <person name="Martins A.L."/>
            <person name="Massingham T."/>
            <person name="Moltke I."/>
            <person name="Raney B.J."/>
            <person name="Rasmussen M.D."/>
            <person name="Robinson J."/>
            <person name="Stark A."/>
            <person name="Vilella A.J."/>
            <person name="Wen J."/>
            <person name="Xie X."/>
            <person name="Zody M.C."/>
            <person name="Baldwin J."/>
            <person name="Bloom T."/>
            <person name="Chin C.W."/>
            <person name="Heiman D."/>
            <person name="Nicol R."/>
            <person name="Nusbaum C."/>
            <person name="Young S."/>
            <person name="Wilkinson J."/>
            <person name="Worley K.C."/>
            <person name="Kovar C.L."/>
            <person name="Muzny D.M."/>
            <person name="Gibbs R.A."/>
            <person name="Cree A."/>
            <person name="Dihn H.H."/>
            <person name="Fowler G."/>
            <person name="Jhangiani S."/>
            <person name="Joshi V."/>
            <person name="Lee S."/>
            <person name="Lewis L.R."/>
            <person name="Nazareth L.V."/>
            <person name="Okwuonu G."/>
            <person name="Santibanez J."/>
            <person name="Warren W.C."/>
            <person name="Mardis E.R."/>
            <person name="Weinstock G.M."/>
            <person name="Wilson R.K."/>
            <person name="Delehaunty K."/>
            <person name="Dooling D."/>
            <person name="Fronik C."/>
            <person name="Fulton L."/>
            <person name="Fulton B."/>
            <person name="Graves T."/>
            <person name="Minx P."/>
            <person name="Sodergren E."/>
            <person name="Birney E."/>
            <person name="Margulies E.H."/>
            <person name="Herrero J."/>
            <person name="Green E.D."/>
            <person name="Haussler D."/>
            <person name="Siepel A."/>
            <person name="Goldman N."/>
            <person name="Pollard K.S."/>
            <person name="Pedersen J.S."/>
            <person name="Lander E.S."/>
            <person name="Kellis M."/>
        </authorList>
    </citation>
    <scope>NUCLEOTIDE SEQUENCE [LARGE SCALE GENOMIC DNA]</scope>
    <source>
        <strain evidence="4">2N</strain>
    </source>
</reference>
<dbReference type="EMBL" id="AAKN02053626">
    <property type="status" value="NOT_ANNOTATED_CDS"/>
    <property type="molecule type" value="Genomic_DNA"/>
</dbReference>
<dbReference type="InterPro" id="IPR031476">
    <property type="entry name" value="DUF4686"/>
</dbReference>
<dbReference type="GeneTree" id="ENSGT00390000007816"/>
<dbReference type="EMBL" id="AAKN02053631">
    <property type="status" value="NOT_ANNOTATED_CDS"/>
    <property type="molecule type" value="Genomic_DNA"/>
</dbReference>
<protein>
    <submittedName>
        <fullName evidence="3">Coiled-coil domain containing 30</fullName>
    </submittedName>
</protein>
<feature type="compositionally biased region" description="Polar residues" evidence="2">
    <location>
        <begin position="562"/>
        <end position="575"/>
    </location>
</feature>
<keyword evidence="1" id="KW-0175">Coiled coil</keyword>
<evidence type="ECO:0000256" key="2">
    <source>
        <dbReference type="SAM" id="MobiDB-lite"/>
    </source>
</evidence>
<dbReference type="STRING" id="10141.ENSCPOP00000001257"/>
<accession>H0UW35</accession>
<dbReference type="EMBL" id="AAKN02053630">
    <property type="status" value="NOT_ANNOTATED_CDS"/>
    <property type="molecule type" value="Genomic_DNA"/>
</dbReference>
<reference evidence="3" key="2">
    <citation type="submission" date="2025-08" db="UniProtKB">
        <authorList>
            <consortium name="Ensembl"/>
        </authorList>
    </citation>
    <scope>IDENTIFICATION</scope>
    <source>
        <strain evidence="3">2N</strain>
    </source>
</reference>
<evidence type="ECO:0000313" key="3">
    <source>
        <dbReference type="Ensembl" id="ENSCPOP00000001257.3"/>
    </source>
</evidence>
<dbReference type="VEuPathDB" id="HostDB:ENSCPOG00000001391"/>
<sequence length="594" mass="69126">MLYEDLSKIALNSPTEQIAYLLVDQSTCFGKLELGDSKSQCQKHMSTKLQKEFPQSYNEDLDKDKALQNCLERDAAHIANSLGMAQEEVQRLTNKLQVKEEELRQLDSALEKAQLEIGRLKENLRKLKENDKIDLQKAKEHNQRLNEEILALRSRVRSLDSEKKMLGEMIKLELKQAQQKLLDNTKVCCSLTAEWKHSQQKIKELELEGLKQAQSIKSQSYLQEKLAQEKSKVAEAEGKILDLQQKLEHARNVCLTDTCTLMKKQLEEKINAAIENEAKLKQQYEEEQQKRKLLDQNVNELQRQVRTLQEKESQLEMTNSQQQEALLKQLENEKRKCDEHMKSKQALSEKLSELLQEKEALWEEHGRYLEQLDKHMRNCNEKYHHRKAKLQKVKDHLVHEVEVRNKRIKQLEDETGILQQRIKSEKKFQEQILAQNDTLLLEKRKLLEQVLNQEELISSNKSIISSIQSKAFFLDKENQQLQENHFRLMQQVILLERILWSIQIHRREEAISEIPEFEVLNKILPLPNSSSSGIGLEESAGNIQETKECKPEARTTIPESPESPSHSQNSETGSKNAAAVKQTYSTEQYQSSKL</sequence>
<dbReference type="OMA" id="ENHFRLM"/>
<dbReference type="EMBL" id="AAKN02053624">
    <property type="status" value="NOT_ANNOTATED_CDS"/>
    <property type="molecule type" value="Genomic_DNA"/>
</dbReference>
<dbReference type="InterPro" id="IPR052825">
    <property type="entry name" value="CCD-Prefoldin_beta-like"/>
</dbReference>
<dbReference type="Ensembl" id="ENSCPOT00000001410.3">
    <property type="protein sequence ID" value="ENSCPOP00000001257.3"/>
    <property type="gene ID" value="ENSCPOG00000001391.4"/>
</dbReference>
<dbReference type="PANTHER" id="PTHR34479:SF1">
    <property type="entry name" value="COILED-COIL DOMAIN-CONTAINING PROTEIN 30"/>
    <property type="match status" value="1"/>
</dbReference>
<dbReference type="EMBL" id="AAKN02053625">
    <property type="status" value="NOT_ANNOTATED_CDS"/>
    <property type="molecule type" value="Genomic_DNA"/>
</dbReference>
<organism evidence="3 4">
    <name type="scientific">Cavia porcellus</name>
    <name type="common">Guinea pig</name>
    <dbReference type="NCBI Taxonomy" id="10141"/>
    <lineage>
        <taxon>Eukaryota</taxon>
        <taxon>Metazoa</taxon>
        <taxon>Chordata</taxon>
        <taxon>Craniata</taxon>
        <taxon>Vertebrata</taxon>
        <taxon>Euteleostomi</taxon>
        <taxon>Mammalia</taxon>
        <taxon>Eutheria</taxon>
        <taxon>Euarchontoglires</taxon>
        <taxon>Glires</taxon>
        <taxon>Rodentia</taxon>
        <taxon>Hystricomorpha</taxon>
        <taxon>Caviidae</taxon>
        <taxon>Cavia</taxon>
    </lineage>
</organism>
<name>H0UW35_CAVPO</name>
<reference evidence="3" key="3">
    <citation type="submission" date="2025-09" db="UniProtKB">
        <authorList>
            <consortium name="Ensembl"/>
        </authorList>
    </citation>
    <scope>IDENTIFICATION</scope>
    <source>
        <strain evidence="3">2N</strain>
    </source>
</reference>
<evidence type="ECO:0000256" key="1">
    <source>
        <dbReference type="SAM" id="Coils"/>
    </source>
</evidence>
<evidence type="ECO:0000313" key="4">
    <source>
        <dbReference type="Proteomes" id="UP000005447"/>
    </source>
</evidence>
<keyword evidence="4" id="KW-1185">Reference proteome</keyword>
<dbReference type="AlphaFoldDB" id="H0UW35"/>
<dbReference type="PANTHER" id="PTHR34479">
    <property type="entry name" value="COILED-COIL DOMAIN-CONTAINING PROTEIN 30"/>
    <property type="match status" value="1"/>
</dbReference>
<dbReference type="EMBL" id="AAKN02053629">
    <property type="status" value="NOT_ANNOTATED_CDS"/>
    <property type="molecule type" value="Genomic_DNA"/>
</dbReference>